<gene>
    <name evidence="1" type="ORF">GCM10008927_27290</name>
</gene>
<accession>A0ABQ3D6F9</accession>
<evidence type="ECO:0000313" key="2">
    <source>
        <dbReference type="Proteomes" id="UP000634455"/>
    </source>
</evidence>
<name>A0ABQ3D6F9_9RHOB</name>
<evidence type="ECO:0000313" key="1">
    <source>
        <dbReference type="EMBL" id="GHA60303.1"/>
    </source>
</evidence>
<comment type="caution">
    <text evidence="1">The sequence shown here is derived from an EMBL/GenBank/DDBJ whole genome shotgun (WGS) entry which is preliminary data.</text>
</comment>
<dbReference type="EMBL" id="BMZF01000010">
    <property type="protein sequence ID" value="GHA60303.1"/>
    <property type="molecule type" value="Genomic_DNA"/>
</dbReference>
<keyword evidence="2" id="KW-1185">Reference proteome</keyword>
<protein>
    <submittedName>
        <fullName evidence="1">Uncharacterized protein</fullName>
    </submittedName>
</protein>
<sequence length="48" mass="5577">MLNNTHSITYVTISVKLQQLNQNGFLGRFPKYVKLQYIAVNKHILDDV</sequence>
<reference evidence="2" key="1">
    <citation type="journal article" date="2019" name="Int. J. Syst. Evol. Microbiol.">
        <title>The Global Catalogue of Microorganisms (GCM) 10K type strain sequencing project: providing services to taxonomists for standard genome sequencing and annotation.</title>
        <authorList>
            <consortium name="The Broad Institute Genomics Platform"/>
            <consortium name="The Broad Institute Genome Sequencing Center for Infectious Disease"/>
            <person name="Wu L."/>
            <person name="Ma J."/>
        </authorList>
    </citation>
    <scope>NUCLEOTIDE SEQUENCE [LARGE SCALE GENOMIC DNA]</scope>
    <source>
        <strain evidence="2">KCTC 32465</strain>
    </source>
</reference>
<proteinExistence type="predicted"/>
<dbReference type="Proteomes" id="UP000634455">
    <property type="component" value="Unassembled WGS sequence"/>
</dbReference>
<organism evidence="1 2">
    <name type="scientific">Paramylibacter ulvae</name>
    <dbReference type="NCBI Taxonomy" id="1651968"/>
    <lineage>
        <taxon>Bacteria</taxon>
        <taxon>Pseudomonadati</taxon>
        <taxon>Pseudomonadota</taxon>
        <taxon>Alphaproteobacteria</taxon>
        <taxon>Rhodobacterales</taxon>
        <taxon>Paracoccaceae</taxon>
        <taxon>Paramylibacter</taxon>
    </lineage>
</organism>